<dbReference type="EMBL" id="JANVFO010000012">
    <property type="protein sequence ID" value="KAJ3734835.1"/>
    <property type="molecule type" value="Genomic_DNA"/>
</dbReference>
<dbReference type="AlphaFoldDB" id="A0AA38N277"/>
<sequence length="166" mass="18839">MYLKFAFLVLATSLFSIVGTMPLRNSNLQEAGNNHGDTPKSPQPPRMAQVKGDSPLKITFRQTNANLPILPPNSDYNPREIVESYLERIYNGVSHPRRRFHFVNEYQVLDPDLIWFRVDDDIVGNPCNRVCIVTANWKHVQADRVPAGALGHLYQAGDSQYPDYQA</sequence>
<reference evidence="2" key="1">
    <citation type="submission" date="2022-08" db="EMBL/GenBank/DDBJ databases">
        <authorList>
            <consortium name="DOE Joint Genome Institute"/>
            <person name="Min B."/>
            <person name="Sierra-Patev S."/>
            <person name="Naranjo-Ortiz M."/>
            <person name="Looney B."/>
            <person name="Konkel Z."/>
            <person name="Slot J.C."/>
            <person name="Sakamoto Y."/>
            <person name="Steenwyk J.L."/>
            <person name="Rokas A."/>
            <person name="Carro J."/>
            <person name="Camarero S."/>
            <person name="Ferreira P."/>
            <person name="Molpeceres G."/>
            <person name="Ruiz-duenas F.J."/>
            <person name="Serrano A."/>
            <person name="Henrissat B."/>
            <person name="Drula E."/>
            <person name="Hughes K.W."/>
            <person name="Mata J.L."/>
            <person name="Ishikawa N.K."/>
            <person name="Vargas-Isla R."/>
            <person name="Ushijima S."/>
            <person name="Smith C.A."/>
            <person name="Ahrendt S."/>
            <person name="Andreopoulos W."/>
            <person name="He G."/>
            <person name="LaButti K."/>
            <person name="Lipzen A."/>
            <person name="Ng V."/>
            <person name="Riley R."/>
            <person name="Sandor L."/>
            <person name="Barry K."/>
            <person name="Martinez A.T."/>
            <person name="Xiao Y."/>
            <person name="Gibbons J.G."/>
            <person name="Terashima K."/>
            <person name="Hibbett D.S."/>
            <person name="Grigoriev I.V."/>
        </authorList>
    </citation>
    <scope>NUCLEOTIDE SEQUENCE</scope>
    <source>
        <strain evidence="2">ET3784</strain>
    </source>
</reference>
<organism evidence="2 3">
    <name type="scientific">Lentinula guzmanii</name>
    <dbReference type="NCBI Taxonomy" id="2804957"/>
    <lineage>
        <taxon>Eukaryota</taxon>
        <taxon>Fungi</taxon>
        <taxon>Dikarya</taxon>
        <taxon>Basidiomycota</taxon>
        <taxon>Agaricomycotina</taxon>
        <taxon>Agaricomycetes</taxon>
        <taxon>Agaricomycetidae</taxon>
        <taxon>Agaricales</taxon>
        <taxon>Marasmiineae</taxon>
        <taxon>Omphalotaceae</taxon>
        <taxon>Lentinula</taxon>
    </lineage>
</organism>
<reference evidence="2" key="2">
    <citation type="journal article" date="2023" name="Proc. Natl. Acad. Sci. U.S.A.">
        <title>A global phylogenomic analysis of the shiitake genus Lentinula.</title>
        <authorList>
            <person name="Sierra-Patev S."/>
            <person name="Min B."/>
            <person name="Naranjo-Ortiz M."/>
            <person name="Looney B."/>
            <person name="Konkel Z."/>
            <person name="Slot J.C."/>
            <person name="Sakamoto Y."/>
            <person name="Steenwyk J.L."/>
            <person name="Rokas A."/>
            <person name="Carro J."/>
            <person name="Camarero S."/>
            <person name="Ferreira P."/>
            <person name="Molpeceres G."/>
            <person name="Ruiz-Duenas F.J."/>
            <person name="Serrano A."/>
            <person name="Henrissat B."/>
            <person name="Drula E."/>
            <person name="Hughes K.W."/>
            <person name="Mata J.L."/>
            <person name="Ishikawa N.K."/>
            <person name="Vargas-Isla R."/>
            <person name="Ushijima S."/>
            <person name="Smith C.A."/>
            <person name="Donoghue J."/>
            <person name="Ahrendt S."/>
            <person name="Andreopoulos W."/>
            <person name="He G."/>
            <person name="LaButti K."/>
            <person name="Lipzen A."/>
            <person name="Ng V."/>
            <person name="Riley R."/>
            <person name="Sandor L."/>
            <person name="Barry K."/>
            <person name="Martinez A.T."/>
            <person name="Xiao Y."/>
            <person name="Gibbons J.G."/>
            <person name="Terashima K."/>
            <person name="Grigoriev I.V."/>
            <person name="Hibbett D."/>
        </authorList>
    </citation>
    <scope>NUCLEOTIDE SEQUENCE</scope>
    <source>
        <strain evidence="2">ET3784</strain>
    </source>
</reference>
<name>A0AA38N277_9AGAR</name>
<dbReference type="Proteomes" id="UP001176059">
    <property type="component" value="Unassembled WGS sequence"/>
</dbReference>
<evidence type="ECO:0000313" key="2">
    <source>
        <dbReference type="EMBL" id="KAJ3734835.1"/>
    </source>
</evidence>
<feature type="region of interest" description="Disordered" evidence="1">
    <location>
        <begin position="28"/>
        <end position="51"/>
    </location>
</feature>
<evidence type="ECO:0000313" key="3">
    <source>
        <dbReference type="Proteomes" id="UP001176059"/>
    </source>
</evidence>
<gene>
    <name evidence="2" type="ORF">DFJ43DRAFT_1151968</name>
</gene>
<keyword evidence="3" id="KW-1185">Reference proteome</keyword>
<protein>
    <submittedName>
        <fullName evidence="2">Uncharacterized protein</fullName>
    </submittedName>
</protein>
<evidence type="ECO:0000256" key="1">
    <source>
        <dbReference type="SAM" id="MobiDB-lite"/>
    </source>
</evidence>
<accession>A0AA38N277</accession>
<comment type="caution">
    <text evidence="2">The sequence shown here is derived from an EMBL/GenBank/DDBJ whole genome shotgun (WGS) entry which is preliminary data.</text>
</comment>
<proteinExistence type="predicted"/>